<gene>
    <name evidence="3" type="ORF">B0I71DRAFT_169375</name>
    <name evidence="2" type="ORF">YALI1_E15758g</name>
</gene>
<protein>
    <submittedName>
        <fullName evidence="2">Uncharacterized protein</fullName>
    </submittedName>
</protein>
<organism evidence="2 4">
    <name type="scientific">Yarrowia lipolytica</name>
    <name type="common">Candida lipolytica</name>
    <dbReference type="NCBI Taxonomy" id="4952"/>
    <lineage>
        <taxon>Eukaryota</taxon>
        <taxon>Fungi</taxon>
        <taxon>Dikarya</taxon>
        <taxon>Ascomycota</taxon>
        <taxon>Saccharomycotina</taxon>
        <taxon>Dipodascomycetes</taxon>
        <taxon>Dipodascales</taxon>
        <taxon>Dipodascales incertae sedis</taxon>
        <taxon>Yarrowia</taxon>
    </lineage>
</organism>
<feature type="region of interest" description="Disordered" evidence="1">
    <location>
        <begin position="186"/>
        <end position="219"/>
    </location>
</feature>
<reference evidence="2 4" key="1">
    <citation type="journal article" date="2016" name="PLoS ONE">
        <title>Sequence Assembly of Yarrowia lipolytica Strain W29/CLIB89 Shows Transposable Element Diversity.</title>
        <authorList>
            <person name="Magnan C."/>
            <person name="Yu J."/>
            <person name="Chang I."/>
            <person name="Jahn E."/>
            <person name="Kanomata Y."/>
            <person name="Wu J."/>
            <person name="Zeller M."/>
            <person name="Oakes M."/>
            <person name="Baldi P."/>
            <person name="Sandmeyer S."/>
        </authorList>
    </citation>
    <scope>NUCLEOTIDE SEQUENCE [LARGE SCALE GENOMIC DNA]</scope>
    <source>
        <strain evidence="2">CLIB89</strain>
        <strain evidence="4">CLIB89(W29)</strain>
    </source>
</reference>
<dbReference type="RefSeq" id="XP_503876.1">
    <property type="nucleotide sequence ID" value="XM_503876.1"/>
</dbReference>
<evidence type="ECO:0000313" key="2">
    <source>
        <dbReference type="EMBL" id="AOW05340.1"/>
    </source>
</evidence>
<sequence length="230" mass="26585">MNSGYHYNYPGYRYSSVVNPLSLSSPTLLNPPDDLFYDFESDGYYQDSKRSAFQLLEDAREQYEHKKISLSKYFDTTVALLKTLDTSVPVFRKAGAIIRYLPIDILDKVRDNHVTALLLEKLIHYFYRLDWTNLLKALEQDRDTWLFNGSGDTNKEKENDNYSYAEAALQQTRDYEKRTRPEQRTFLQVCVSSGTPTSKTRTRRSAGTQSPPSTPEKQILPICPTLANLR</sequence>
<evidence type="ECO:0000313" key="4">
    <source>
        <dbReference type="Proteomes" id="UP000182444"/>
    </source>
</evidence>
<evidence type="ECO:0000313" key="3">
    <source>
        <dbReference type="EMBL" id="RDW27505.1"/>
    </source>
</evidence>
<dbReference type="EMBL" id="CP017557">
    <property type="protein sequence ID" value="AOW05340.1"/>
    <property type="molecule type" value="Genomic_DNA"/>
</dbReference>
<name>A0A1D8NIB6_YARLL</name>
<evidence type="ECO:0000313" key="5">
    <source>
        <dbReference type="Proteomes" id="UP000256601"/>
    </source>
</evidence>
<dbReference type="AlphaFoldDB" id="A0A1D8NIB6"/>
<dbReference type="VEuPathDB" id="FungiDB:YALI1_E15758g"/>
<accession>A0A1D8NIB6</accession>
<proteinExistence type="predicted"/>
<dbReference type="VEuPathDB" id="FungiDB:YALI0_E12727g"/>
<feature type="compositionally biased region" description="Polar residues" evidence="1">
    <location>
        <begin position="190"/>
        <end position="211"/>
    </location>
</feature>
<dbReference type="EMBL" id="KZ858962">
    <property type="protein sequence ID" value="RDW27505.1"/>
    <property type="molecule type" value="Genomic_DNA"/>
</dbReference>
<evidence type="ECO:0000256" key="1">
    <source>
        <dbReference type="SAM" id="MobiDB-lite"/>
    </source>
</evidence>
<reference evidence="3 5" key="2">
    <citation type="submission" date="2018-07" db="EMBL/GenBank/DDBJ databases">
        <title>Draft Genome Assemblies for Five Robust Yarrowia lipolytica Strains Exhibiting High Lipid Production and Pentose Sugar Utilization and Sugar Alcohol Secretion from Undetoxified Lignocellulosic Biomass Hydrolysates.</title>
        <authorList>
            <consortium name="DOE Joint Genome Institute"/>
            <person name="Walker C."/>
            <person name="Ryu S."/>
            <person name="Na H."/>
            <person name="Zane M."/>
            <person name="LaButti K."/>
            <person name="Lipzen A."/>
            <person name="Haridas S."/>
            <person name="Barry K."/>
            <person name="Grigoriev I.V."/>
            <person name="Quarterman J."/>
            <person name="Slininger P."/>
            <person name="Dien B."/>
            <person name="Trinh C.T."/>
        </authorList>
    </citation>
    <scope>NUCLEOTIDE SEQUENCE [LARGE SCALE GENOMIC DNA]</scope>
    <source>
        <strain evidence="3 5">YB392</strain>
    </source>
</reference>
<dbReference type="GeneID" id="2912846"/>
<dbReference type="KEGG" id="yli:2912846"/>
<dbReference type="Proteomes" id="UP000182444">
    <property type="component" value="Chromosome 1E"/>
</dbReference>
<dbReference type="Proteomes" id="UP000256601">
    <property type="component" value="Unassembled WGS sequence"/>
</dbReference>